<evidence type="ECO:0000256" key="5">
    <source>
        <dbReference type="ARBA" id="ARBA00022516"/>
    </source>
</evidence>
<evidence type="ECO:0000313" key="22">
    <source>
        <dbReference type="EMBL" id="QLI67807.1"/>
    </source>
</evidence>
<dbReference type="GO" id="GO:0046872">
    <property type="term" value="F:metal ion binding"/>
    <property type="evidence" value="ECO:0007669"/>
    <property type="project" value="UniProtKB-KW"/>
</dbReference>
<evidence type="ECO:0000256" key="1">
    <source>
        <dbReference type="ARBA" id="ARBA00004496"/>
    </source>
</evidence>
<protein>
    <recommendedName>
        <fullName evidence="3 19">Mevalonate kinase</fullName>
        <shortName evidence="19">MK</shortName>
        <ecNumber evidence="3 19">2.7.1.36</ecNumber>
    </recommendedName>
</protein>
<keyword evidence="12 19" id="KW-0752">Steroid biosynthesis</keyword>
<keyword evidence="14 19" id="KW-0443">Lipid metabolism</keyword>
<sequence length="458" mass="49490">MVMGRKESSPLAPTFMVSAPGKVIVFGEHAAVFGKPAIAAAISLRSYLLVTTLSKSQRTVKLNFKDIGLNHTWKIDTLPWGVFHEPEKKKFYYSLVDSLDPELLEAVIPHAEAVSKHLPETQRKIHVRSATAFLYLFLSLGSPLSPGFVYTLRSTIPIGAGLGSSASVCVCLSAALLLQIRSLAGPHPDQPAEEAQVQIERISRWAFVGELCIHGDPSGVDNAVSAGGKAVIYKRNYSGPPSVTPLTKFPKLPLLLVNTQQPRSTATQVDKVRALKNNHPVVTQSILDGIGHLTTSALELISSADLDSSGLSDTLERLGTLIRINHGFLVSLGVSHPRLERIRELVDYADIGWTKLTGAGGGGCAITLFRPDAKDETIKGLETKFTAEGFQKYETILGADGVAVLWPAVFRNNIGGEGGEEIDQEIFENVVGVEGIEQLVGVGAREDREGWKFWARAV</sequence>
<evidence type="ECO:0000259" key="21">
    <source>
        <dbReference type="Pfam" id="PF08544"/>
    </source>
</evidence>
<evidence type="ECO:0000256" key="7">
    <source>
        <dbReference type="ARBA" id="ARBA00022723"/>
    </source>
</evidence>
<keyword evidence="16 19" id="KW-0753">Steroid metabolism</keyword>
<evidence type="ECO:0000313" key="23">
    <source>
        <dbReference type="Proteomes" id="UP000510686"/>
    </source>
</evidence>
<dbReference type="EC" id="2.7.1.36" evidence="3 19"/>
<comment type="function">
    <text evidence="19">Mevalonate kinase; part of the second module of ergosterol biosynthesis pathway that includes the middle steps of the pathway. The second module is carried out in the vacuole and involves the formation of farnesyl diphosphate, which is also an important intermediate in the biosynthesis of ubiquinone, dolichol, heme and prenylated proteins.</text>
</comment>
<evidence type="ECO:0000256" key="4">
    <source>
        <dbReference type="ARBA" id="ARBA00022490"/>
    </source>
</evidence>
<dbReference type="UniPathway" id="UPA00057">
    <property type="reaction ID" value="UER00098"/>
</dbReference>
<evidence type="ECO:0000256" key="3">
    <source>
        <dbReference type="ARBA" id="ARBA00012103"/>
    </source>
</evidence>
<dbReference type="KEGG" id="mbrn:26247579"/>
<evidence type="ECO:0000256" key="13">
    <source>
        <dbReference type="ARBA" id="ARBA00023011"/>
    </source>
</evidence>
<dbReference type="GO" id="GO:0006696">
    <property type="term" value="P:ergosterol biosynthetic process"/>
    <property type="evidence" value="ECO:0007669"/>
    <property type="project" value="TreeGrafter"/>
</dbReference>
<dbReference type="EMBL" id="CP058933">
    <property type="protein sequence ID" value="QLI67807.1"/>
    <property type="molecule type" value="Genomic_DNA"/>
</dbReference>
<evidence type="ECO:0000256" key="14">
    <source>
        <dbReference type="ARBA" id="ARBA00023098"/>
    </source>
</evidence>
<feature type="domain" description="GHMP kinase C-terminal" evidence="21">
    <location>
        <begin position="315"/>
        <end position="379"/>
    </location>
</feature>
<dbReference type="Pfam" id="PF00288">
    <property type="entry name" value="GHMP_kinases_N"/>
    <property type="match status" value="1"/>
</dbReference>
<comment type="subcellular location">
    <subcellularLocation>
        <location evidence="1 19">Cytoplasm</location>
    </subcellularLocation>
</comment>
<comment type="catalytic activity">
    <reaction evidence="17">
        <text>(R)-mevalonate + ATP = (R)-5-phosphomevalonate + ADP + H(+)</text>
        <dbReference type="Rhea" id="RHEA:17065"/>
        <dbReference type="ChEBI" id="CHEBI:15378"/>
        <dbReference type="ChEBI" id="CHEBI:30616"/>
        <dbReference type="ChEBI" id="CHEBI:36464"/>
        <dbReference type="ChEBI" id="CHEBI:58146"/>
        <dbReference type="ChEBI" id="CHEBI:456216"/>
        <dbReference type="EC" id="2.7.1.36"/>
    </reaction>
    <physiologicalReaction direction="left-to-right" evidence="17">
        <dbReference type="Rhea" id="RHEA:17066"/>
    </physiologicalReaction>
</comment>
<keyword evidence="10 19" id="KW-0067">ATP-binding</keyword>
<dbReference type="FunFam" id="3.30.230.10:FF:000027">
    <property type="entry name" value="Mevalonate kinase"/>
    <property type="match status" value="1"/>
</dbReference>
<keyword evidence="23" id="KW-1185">Reference proteome</keyword>
<name>A0A7D5Z303_9HYPO</name>
<dbReference type="GO" id="GO:0004496">
    <property type="term" value="F:mevalonate kinase activity"/>
    <property type="evidence" value="ECO:0007669"/>
    <property type="project" value="UniProtKB-EC"/>
</dbReference>
<evidence type="ECO:0000256" key="18">
    <source>
        <dbReference type="ARBA" id="ARBA00029438"/>
    </source>
</evidence>
<evidence type="ECO:0000256" key="6">
    <source>
        <dbReference type="ARBA" id="ARBA00022679"/>
    </source>
</evidence>
<keyword evidence="7" id="KW-0479">Metal-binding</keyword>
<dbReference type="Proteomes" id="UP000510686">
    <property type="component" value="Chromosome 2"/>
</dbReference>
<reference evidence="22 23" key="1">
    <citation type="submission" date="2020-07" db="EMBL/GenBank/DDBJ databases">
        <title>Telomere length de novo assembly of all 7 chromosomes of the fungus, Metarhizium brunneum, using a novel assembly pipeline.</title>
        <authorList>
            <person name="Saud z."/>
            <person name="Kortsinoglou A."/>
            <person name="Kouvelis V.N."/>
            <person name="Butt T.M."/>
        </authorList>
    </citation>
    <scope>NUCLEOTIDE SEQUENCE [LARGE SCALE GENOMIC DNA]</scope>
    <source>
        <strain evidence="22 23">4556</strain>
    </source>
</reference>
<evidence type="ECO:0000256" key="16">
    <source>
        <dbReference type="ARBA" id="ARBA00023221"/>
    </source>
</evidence>
<dbReference type="GeneID" id="26247579"/>
<dbReference type="GO" id="GO:0005524">
    <property type="term" value="F:ATP binding"/>
    <property type="evidence" value="ECO:0007669"/>
    <property type="project" value="UniProtKB-KW"/>
</dbReference>
<dbReference type="InterPro" id="IPR036554">
    <property type="entry name" value="GHMP_kinase_C_sf"/>
</dbReference>
<evidence type="ECO:0000256" key="10">
    <source>
        <dbReference type="ARBA" id="ARBA00022840"/>
    </source>
</evidence>
<evidence type="ECO:0000256" key="11">
    <source>
        <dbReference type="ARBA" id="ARBA00022842"/>
    </source>
</evidence>
<dbReference type="SUPFAM" id="SSF54211">
    <property type="entry name" value="Ribosomal protein S5 domain 2-like"/>
    <property type="match status" value="1"/>
</dbReference>
<organism evidence="22 23">
    <name type="scientific">Metarhizium brunneum</name>
    <dbReference type="NCBI Taxonomy" id="500148"/>
    <lineage>
        <taxon>Eukaryota</taxon>
        <taxon>Fungi</taxon>
        <taxon>Dikarya</taxon>
        <taxon>Ascomycota</taxon>
        <taxon>Pezizomycotina</taxon>
        <taxon>Sordariomycetes</taxon>
        <taxon>Hypocreomycetidae</taxon>
        <taxon>Hypocreales</taxon>
        <taxon>Clavicipitaceae</taxon>
        <taxon>Metarhizium</taxon>
    </lineage>
</organism>
<dbReference type="SUPFAM" id="SSF55060">
    <property type="entry name" value="GHMP Kinase, C-terminal domain"/>
    <property type="match status" value="1"/>
</dbReference>
<proteinExistence type="inferred from homology"/>
<keyword evidence="15 19" id="KW-1207">Sterol metabolism</keyword>
<dbReference type="PROSITE" id="PS00627">
    <property type="entry name" value="GHMP_KINASES_ATP"/>
    <property type="match status" value="1"/>
</dbReference>
<comment type="pathway">
    <text evidence="18 19">Isoprenoid biosynthesis; isopentenyl diphosphate biosynthesis via mevalonate pathway; isopentenyl diphosphate from (R)-mevalonate: step 1/3.</text>
</comment>
<evidence type="ECO:0000256" key="17">
    <source>
        <dbReference type="ARBA" id="ARBA00029310"/>
    </source>
</evidence>
<evidence type="ECO:0000256" key="19">
    <source>
        <dbReference type="RuleBase" id="RU363087"/>
    </source>
</evidence>
<accession>A0A7D5Z303</accession>
<gene>
    <name evidence="22" type="primary">ERG12_1</name>
    <name evidence="22" type="ORF">G6M90_00g030670</name>
</gene>
<dbReference type="AlphaFoldDB" id="A0A7D5Z303"/>
<evidence type="ECO:0000256" key="12">
    <source>
        <dbReference type="ARBA" id="ARBA00022955"/>
    </source>
</evidence>
<dbReference type="RefSeq" id="XP_014539668.1">
    <property type="nucleotide sequence ID" value="XM_014684182.1"/>
</dbReference>
<dbReference type="Pfam" id="PF08544">
    <property type="entry name" value="GHMP_kinases_C"/>
    <property type="match status" value="1"/>
</dbReference>
<dbReference type="Gene3D" id="3.30.230.10">
    <property type="match status" value="1"/>
</dbReference>
<evidence type="ECO:0000256" key="9">
    <source>
        <dbReference type="ARBA" id="ARBA00022777"/>
    </source>
</evidence>
<dbReference type="InterPro" id="IPR014721">
    <property type="entry name" value="Ribsml_uS5_D2-typ_fold_subgr"/>
</dbReference>
<keyword evidence="6 19" id="KW-0808">Transferase</keyword>
<keyword evidence="13 19" id="KW-0756">Sterol biosynthesis</keyword>
<dbReference type="GO" id="GO:0005829">
    <property type="term" value="C:cytosol"/>
    <property type="evidence" value="ECO:0007669"/>
    <property type="project" value="TreeGrafter"/>
</dbReference>
<keyword evidence="8 19" id="KW-0547">Nucleotide-binding</keyword>
<dbReference type="NCBIfam" id="TIGR00549">
    <property type="entry name" value="mevalon_kin"/>
    <property type="match status" value="1"/>
</dbReference>
<evidence type="ECO:0000259" key="20">
    <source>
        <dbReference type="Pfam" id="PF00288"/>
    </source>
</evidence>
<dbReference type="InterPro" id="IPR013750">
    <property type="entry name" value="GHMP_kinase_C_dom"/>
</dbReference>
<dbReference type="Gene3D" id="3.30.70.890">
    <property type="entry name" value="GHMP kinase, C-terminal domain"/>
    <property type="match status" value="1"/>
</dbReference>
<dbReference type="PANTHER" id="PTHR43290">
    <property type="entry name" value="MEVALONATE KINASE"/>
    <property type="match status" value="1"/>
</dbReference>
<dbReference type="PANTHER" id="PTHR43290:SF2">
    <property type="entry name" value="MEVALONATE KINASE"/>
    <property type="match status" value="1"/>
</dbReference>
<dbReference type="PRINTS" id="PR00959">
    <property type="entry name" value="MEVGALKINASE"/>
</dbReference>
<keyword evidence="4 19" id="KW-0963">Cytoplasm</keyword>
<evidence type="ECO:0000256" key="8">
    <source>
        <dbReference type="ARBA" id="ARBA00022741"/>
    </source>
</evidence>
<dbReference type="InterPro" id="IPR006204">
    <property type="entry name" value="GHMP_kinase_N_dom"/>
</dbReference>
<comment type="similarity">
    <text evidence="2 19">Belongs to the GHMP kinase family. Mevalonate kinase subfamily.</text>
</comment>
<evidence type="ECO:0000256" key="15">
    <source>
        <dbReference type="ARBA" id="ARBA00023166"/>
    </source>
</evidence>
<dbReference type="InterPro" id="IPR020568">
    <property type="entry name" value="Ribosomal_Su5_D2-typ_SF"/>
</dbReference>
<feature type="domain" description="GHMP kinase N-terminal" evidence="20">
    <location>
        <begin position="137"/>
        <end position="224"/>
    </location>
</feature>
<dbReference type="GO" id="GO:0019287">
    <property type="term" value="P:isopentenyl diphosphate biosynthetic process, mevalonate pathway"/>
    <property type="evidence" value="ECO:0007669"/>
    <property type="project" value="UniProtKB-UniPathway"/>
</dbReference>
<dbReference type="FunFam" id="3.30.70.890:FF:000003">
    <property type="entry name" value="Mevalonate kinase"/>
    <property type="match status" value="1"/>
</dbReference>
<keyword evidence="5 19" id="KW-0444">Lipid biosynthesis</keyword>
<keyword evidence="11" id="KW-0460">Magnesium</keyword>
<dbReference type="InterPro" id="IPR006205">
    <property type="entry name" value="Mev_gal_kin"/>
</dbReference>
<dbReference type="OrthoDB" id="1652964at2759"/>
<dbReference type="InterPro" id="IPR006203">
    <property type="entry name" value="GHMP_knse_ATP-bd_CS"/>
</dbReference>
<evidence type="ECO:0000256" key="2">
    <source>
        <dbReference type="ARBA" id="ARBA00006495"/>
    </source>
</evidence>
<keyword evidence="9 19" id="KW-0418">Kinase</keyword>